<sequence>MTHMNVSSTHSQEFWSQYGAPQPQTQEELDEDGEGLLDAPKGKATNYTLEEDQLLCKAWCNIGMDPTVGTDQSKDTYLVHIKEFFDGENTSGINRTERSLRSRSLVGDQCRFPKMGGG</sequence>
<accession>A0ACD5XAB5</accession>
<proteinExistence type="predicted"/>
<name>A0ACD5XAB5_AVESA</name>
<evidence type="ECO:0000313" key="1">
    <source>
        <dbReference type="EnsemblPlants" id="AVESA.00010b.r2.4DG0762960.1.CDS.1"/>
    </source>
</evidence>
<keyword evidence="2" id="KW-1185">Reference proteome</keyword>
<organism evidence="1 2">
    <name type="scientific">Avena sativa</name>
    <name type="common">Oat</name>
    <dbReference type="NCBI Taxonomy" id="4498"/>
    <lineage>
        <taxon>Eukaryota</taxon>
        <taxon>Viridiplantae</taxon>
        <taxon>Streptophyta</taxon>
        <taxon>Embryophyta</taxon>
        <taxon>Tracheophyta</taxon>
        <taxon>Spermatophyta</taxon>
        <taxon>Magnoliopsida</taxon>
        <taxon>Liliopsida</taxon>
        <taxon>Poales</taxon>
        <taxon>Poaceae</taxon>
        <taxon>BOP clade</taxon>
        <taxon>Pooideae</taxon>
        <taxon>Poodae</taxon>
        <taxon>Poeae</taxon>
        <taxon>Poeae Chloroplast Group 1 (Aveneae type)</taxon>
        <taxon>Aveninae</taxon>
        <taxon>Avena</taxon>
    </lineage>
</organism>
<protein>
    <submittedName>
        <fullName evidence="1">Uncharacterized protein</fullName>
    </submittedName>
</protein>
<evidence type="ECO:0000313" key="2">
    <source>
        <dbReference type="Proteomes" id="UP001732700"/>
    </source>
</evidence>
<dbReference type="Proteomes" id="UP001732700">
    <property type="component" value="Chromosome 4D"/>
</dbReference>
<reference evidence="1" key="2">
    <citation type="submission" date="2025-09" db="UniProtKB">
        <authorList>
            <consortium name="EnsemblPlants"/>
        </authorList>
    </citation>
    <scope>IDENTIFICATION</scope>
</reference>
<dbReference type="EnsemblPlants" id="AVESA.00010b.r2.4DG0762960.1">
    <property type="protein sequence ID" value="AVESA.00010b.r2.4DG0762960.1.CDS.1"/>
    <property type="gene ID" value="AVESA.00010b.r2.4DG0762960"/>
</dbReference>
<reference evidence="1" key="1">
    <citation type="submission" date="2021-05" db="EMBL/GenBank/DDBJ databases">
        <authorList>
            <person name="Scholz U."/>
            <person name="Mascher M."/>
            <person name="Fiebig A."/>
        </authorList>
    </citation>
    <scope>NUCLEOTIDE SEQUENCE [LARGE SCALE GENOMIC DNA]</scope>
</reference>